<dbReference type="InterPro" id="IPR026030">
    <property type="entry name" value="Pur-cyt_permease_Fcy2/21/22"/>
</dbReference>
<feature type="transmembrane region" description="Helical" evidence="8">
    <location>
        <begin position="292"/>
        <end position="318"/>
    </location>
</feature>
<feature type="transmembrane region" description="Helical" evidence="8">
    <location>
        <begin position="442"/>
        <end position="463"/>
    </location>
</feature>
<evidence type="ECO:0000313" key="10">
    <source>
        <dbReference type="Proteomes" id="UP001596266"/>
    </source>
</evidence>
<feature type="transmembrane region" description="Helical" evidence="8">
    <location>
        <begin position="168"/>
        <end position="188"/>
    </location>
</feature>
<dbReference type="InterPro" id="IPR001248">
    <property type="entry name" value="Pur-cyt_permease"/>
</dbReference>
<feature type="transmembrane region" description="Helical" evidence="8">
    <location>
        <begin position="325"/>
        <end position="345"/>
    </location>
</feature>
<evidence type="ECO:0000256" key="6">
    <source>
        <dbReference type="ARBA" id="ARBA00023136"/>
    </source>
</evidence>
<feature type="transmembrane region" description="Helical" evidence="8">
    <location>
        <begin position="357"/>
        <end position="377"/>
    </location>
</feature>
<proteinExistence type="inferred from homology"/>
<evidence type="ECO:0000256" key="1">
    <source>
        <dbReference type="ARBA" id="ARBA00004141"/>
    </source>
</evidence>
<comment type="caution">
    <text evidence="9">The sequence shown here is derived from an EMBL/GenBank/DDBJ whole genome shotgun (WGS) entry which is preliminary data.</text>
</comment>
<dbReference type="Gene3D" id="1.10.4160.10">
    <property type="entry name" value="Hydantoin permease"/>
    <property type="match status" value="1"/>
</dbReference>
<keyword evidence="4 8" id="KW-0812">Transmembrane</keyword>
<feature type="transmembrane region" description="Helical" evidence="8">
    <location>
        <begin position="397"/>
        <end position="422"/>
    </location>
</feature>
<reference evidence="10" key="1">
    <citation type="journal article" date="2019" name="Int. J. Syst. Evol. Microbiol.">
        <title>The Global Catalogue of Microorganisms (GCM) 10K type strain sequencing project: providing services to taxonomists for standard genome sequencing and annotation.</title>
        <authorList>
            <consortium name="The Broad Institute Genomics Platform"/>
            <consortium name="The Broad Institute Genome Sequencing Center for Infectious Disease"/>
            <person name="Wu L."/>
            <person name="Ma J."/>
        </authorList>
    </citation>
    <scope>NUCLEOTIDE SEQUENCE [LARGE SCALE GENOMIC DNA]</scope>
    <source>
        <strain evidence="10">CGMCC 1.15277</strain>
    </source>
</reference>
<evidence type="ECO:0000313" key="9">
    <source>
        <dbReference type="EMBL" id="MFC6397691.1"/>
    </source>
</evidence>
<feature type="transmembrane region" description="Helical" evidence="8">
    <location>
        <begin position="27"/>
        <end position="47"/>
    </location>
</feature>
<feature type="transmembrane region" description="Helical" evidence="8">
    <location>
        <begin position="200"/>
        <end position="219"/>
    </location>
</feature>
<feature type="transmembrane region" description="Helical" evidence="8">
    <location>
        <begin position="99"/>
        <end position="121"/>
    </location>
</feature>
<evidence type="ECO:0000256" key="3">
    <source>
        <dbReference type="ARBA" id="ARBA00022448"/>
    </source>
</evidence>
<keyword evidence="3 7" id="KW-0813">Transport</keyword>
<dbReference type="PANTHER" id="PTHR31806:SF1">
    <property type="entry name" value="PURINE-CYTOSINE PERMEASE FCY2-RELATED"/>
    <property type="match status" value="1"/>
</dbReference>
<accession>A0ABW1X747</accession>
<dbReference type="PIRSF" id="PIRSF002744">
    <property type="entry name" value="Pur-cyt_permease"/>
    <property type="match status" value="1"/>
</dbReference>
<evidence type="ECO:0000256" key="4">
    <source>
        <dbReference type="ARBA" id="ARBA00022692"/>
    </source>
</evidence>
<dbReference type="PANTHER" id="PTHR31806">
    <property type="entry name" value="PURINE-CYTOSINE PERMEASE FCY2-RELATED"/>
    <property type="match status" value="1"/>
</dbReference>
<dbReference type="Proteomes" id="UP001596266">
    <property type="component" value="Unassembled WGS sequence"/>
</dbReference>
<feature type="transmembrane region" description="Helical" evidence="8">
    <location>
        <begin position="53"/>
        <end position="78"/>
    </location>
</feature>
<protein>
    <submittedName>
        <fullName evidence="9">Purine-cytosine permease family protein</fullName>
    </submittedName>
</protein>
<gene>
    <name evidence="9" type="ORF">ACFP57_11960</name>
</gene>
<feature type="transmembrane region" description="Helical" evidence="8">
    <location>
        <begin position="239"/>
        <end position="261"/>
    </location>
</feature>
<dbReference type="EMBL" id="JBHSUA010000021">
    <property type="protein sequence ID" value="MFC6397691.1"/>
    <property type="molecule type" value="Genomic_DNA"/>
</dbReference>
<sequence>MSTTTIETHGIDVIPEHARKGRPRSQFWPWAAGNIHVLSISWGGYLLGYGLSFWQALVISLLSVVGSFALVGLVSLAGQRGSAPTMVLSRRVFGRWGNIPAGIVGYLLVVGWEIVLTSLAVLSTATVAERLGLHAGTGFMVAVLLVMEAIVVGLGVLGFDAIMASQKWITSAVIIVSLVYLVLALPHVRWGALQSLPSGGASAMIGAAVMVFCGFGVGWTSCAADYSRYLPRNASRSSLVGWTTLGGTVPVAVFIVFGLLLCGSDPALMAAIVDDPIGALTNMLPLWFVVPFWLVAVTALVAGAVIDIYSSGLALLAIGVRLPRWSTALVDGVLVLAGVVLVVWFSPDFLTPFEGFLTTLGVPLAAWTGIFGADLLVRWREGYPDEQLFDRAEAVRWPALLAMLACCVIGFGLVTNVSAGWLDWQGYLLGPLGLGGRTGAWVASNIGVLVALVLAFAAGLPIAMRAAHDDIA</sequence>
<keyword evidence="6 7" id="KW-0472">Membrane</keyword>
<dbReference type="Pfam" id="PF02133">
    <property type="entry name" value="Transp_cyt_pur"/>
    <property type="match status" value="1"/>
</dbReference>
<name>A0ABW1X747_9ACTN</name>
<evidence type="ECO:0000256" key="7">
    <source>
        <dbReference type="PIRNR" id="PIRNR002744"/>
    </source>
</evidence>
<evidence type="ECO:0000256" key="2">
    <source>
        <dbReference type="ARBA" id="ARBA00008974"/>
    </source>
</evidence>
<dbReference type="RefSeq" id="WP_343886146.1">
    <property type="nucleotide sequence ID" value="NZ_BAAAKI010000013.1"/>
</dbReference>
<feature type="transmembrane region" description="Helical" evidence="8">
    <location>
        <begin position="133"/>
        <end position="156"/>
    </location>
</feature>
<evidence type="ECO:0000256" key="5">
    <source>
        <dbReference type="ARBA" id="ARBA00022989"/>
    </source>
</evidence>
<keyword evidence="5 8" id="KW-1133">Transmembrane helix</keyword>
<organism evidence="9 10">
    <name type="scientific">Luteococcus sanguinis</name>
    <dbReference type="NCBI Taxonomy" id="174038"/>
    <lineage>
        <taxon>Bacteria</taxon>
        <taxon>Bacillati</taxon>
        <taxon>Actinomycetota</taxon>
        <taxon>Actinomycetes</taxon>
        <taxon>Propionibacteriales</taxon>
        <taxon>Propionibacteriaceae</taxon>
        <taxon>Luteococcus</taxon>
    </lineage>
</organism>
<keyword evidence="10" id="KW-1185">Reference proteome</keyword>
<comment type="similarity">
    <text evidence="2 7">Belongs to the purine-cytosine permease (2.A.39) family.</text>
</comment>
<evidence type="ECO:0000256" key="8">
    <source>
        <dbReference type="SAM" id="Phobius"/>
    </source>
</evidence>
<comment type="subcellular location">
    <subcellularLocation>
        <location evidence="1">Membrane</location>
        <topology evidence="1">Multi-pass membrane protein</topology>
    </subcellularLocation>
</comment>